<dbReference type="Gene3D" id="3.30.565.10">
    <property type="entry name" value="Histidine kinase-like ATPase, C-terminal domain"/>
    <property type="match status" value="1"/>
</dbReference>
<keyword evidence="3" id="KW-0808">Transferase</keyword>
<dbReference type="SUPFAM" id="SSF55874">
    <property type="entry name" value="ATPase domain of HSP90 chaperone/DNA topoisomerase II/histidine kinase"/>
    <property type="match status" value="1"/>
</dbReference>
<feature type="transmembrane region" description="Helical" evidence="1">
    <location>
        <begin position="12"/>
        <end position="32"/>
    </location>
</feature>
<feature type="transmembrane region" description="Helical" evidence="1">
    <location>
        <begin position="195"/>
        <end position="214"/>
    </location>
</feature>
<feature type="transmembrane region" description="Helical" evidence="1">
    <location>
        <begin position="44"/>
        <end position="62"/>
    </location>
</feature>
<proteinExistence type="predicted"/>
<gene>
    <name evidence="4" type="ORF">BE0216_07350</name>
    <name evidence="3" type="ORF">BEUL_0008</name>
</gene>
<keyword evidence="6" id="KW-1185">Reference proteome</keyword>
<evidence type="ECO:0000313" key="3">
    <source>
        <dbReference type="EMBL" id="OZG69591.1"/>
    </source>
</evidence>
<evidence type="ECO:0000313" key="6">
    <source>
        <dbReference type="Proteomes" id="UP000593943"/>
    </source>
</evidence>
<dbReference type="CDD" id="cd16935">
    <property type="entry name" value="HATPase_AgrC-ComD-like"/>
    <property type="match status" value="1"/>
</dbReference>
<feature type="domain" description="Sensor histidine kinase NatK-like C-terminal" evidence="2">
    <location>
        <begin position="332"/>
        <end position="436"/>
    </location>
</feature>
<reference evidence="4 6" key="2">
    <citation type="submission" date="2020-10" db="EMBL/GenBank/DDBJ databases">
        <title>Genome sequencing of Bifidobacterium eulemuris_DSMZ_100216.</title>
        <authorList>
            <person name="Kim J."/>
        </authorList>
    </citation>
    <scope>NUCLEOTIDE SEQUENCE [LARGE SCALE GENOMIC DNA]</scope>
    <source>
        <strain evidence="4 6">DSM 100216</strain>
    </source>
</reference>
<feature type="transmembrane region" description="Helical" evidence="1">
    <location>
        <begin position="95"/>
        <end position="117"/>
    </location>
</feature>
<accession>A0A261GDS4</accession>
<keyword evidence="1" id="KW-0812">Transmembrane</keyword>
<evidence type="ECO:0000256" key="1">
    <source>
        <dbReference type="SAM" id="Phobius"/>
    </source>
</evidence>
<dbReference type="AlphaFoldDB" id="A0A261GDS4"/>
<keyword evidence="3" id="KW-0418">Kinase</keyword>
<organism evidence="3 5">
    <name type="scientific">Bifidobacterium eulemuris</name>
    <dbReference type="NCBI Taxonomy" id="1765219"/>
    <lineage>
        <taxon>Bacteria</taxon>
        <taxon>Bacillati</taxon>
        <taxon>Actinomycetota</taxon>
        <taxon>Actinomycetes</taxon>
        <taxon>Bifidobacteriales</taxon>
        <taxon>Bifidobacteriaceae</taxon>
        <taxon>Bifidobacterium</taxon>
    </lineage>
</organism>
<dbReference type="RefSeq" id="WP_158217158.1">
    <property type="nucleotide sequence ID" value="NZ_CP062938.1"/>
</dbReference>
<feature type="transmembrane region" description="Helical" evidence="1">
    <location>
        <begin position="165"/>
        <end position="189"/>
    </location>
</feature>
<dbReference type="Proteomes" id="UP000593943">
    <property type="component" value="Chromosome"/>
</dbReference>
<dbReference type="OrthoDB" id="9816523at2"/>
<dbReference type="InterPro" id="IPR036890">
    <property type="entry name" value="HATPase_C_sf"/>
</dbReference>
<name>A0A261GDS4_9BIFI</name>
<feature type="transmembrane region" description="Helical" evidence="1">
    <location>
        <begin position="123"/>
        <end position="144"/>
    </location>
</feature>
<dbReference type="InterPro" id="IPR032834">
    <property type="entry name" value="NatK-like_C"/>
</dbReference>
<keyword evidence="1" id="KW-1133">Transmembrane helix</keyword>
<dbReference type="EMBL" id="CP062938">
    <property type="protein sequence ID" value="QOL32292.1"/>
    <property type="molecule type" value="Genomic_DNA"/>
</dbReference>
<dbReference type="KEGG" id="beu:BE0216_07350"/>
<reference evidence="3 5" key="1">
    <citation type="journal article" date="2017" name="BMC Genomics">
        <title>Comparative genomic and phylogenomic analyses of the Bifidobacteriaceae family.</title>
        <authorList>
            <person name="Lugli G.A."/>
            <person name="Milani C."/>
            <person name="Turroni F."/>
            <person name="Duranti S."/>
            <person name="Mancabelli L."/>
            <person name="Mangifesta M."/>
            <person name="Ferrario C."/>
            <person name="Modesto M."/>
            <person name="Mattarelli P."/>
            <person name="Jiri K."/>
            <person name="van Sinderen D."/>
            <person name="Ventura M."/>
        </authorList>
    </citation>
    <scope>NUCLEOTIDE SEQUENCE [LARGE SCALE GENOMIC DNA]</scope>
    <source>
        <strain evidence="3 5">DSM 100216</strain>
    </source>
</reference>
<evidence type="ECO:0000313" key="5">
    <source>
        <dbReference type="Proteomes" id="UP000216057"/>
    </source>
</evidence>
<dbReference type="EMBL" id="MWWZ01000001">
    <property type="protein sequence ID" value="OZG69591.1"/>
    <property type="molecule type" value="Genomic_DNA"/>
</dbReference>
<protein>
    <submittedName>
        <fullName evidence="4">GHKL domain-containing protein</fullName>
    </submittedName>
    <submittedName>
        <fullName evidence="3">Histidine kinase</fullName>
    </submittedName>
</protein>
<evidence type="ECO:0000259" key="2">
    <source>
        <dbReference type="Pfam" id="PF14501"/>
    </source>
</evidence>
<dbReference type="GO" id="GO:0016301">
    <property type="term" value="F:kinase activity"/>
    <property type="evidence" value="ECO:0007669"/>
    <property type="project" value="UniProtKB-KW"/>
</dbReference>
<keyword evidence="1" id="KW-0472">Membrane</keyword>
<dbReference type="Proteomes" id="UP000216057">
    <property type="component" value="Unassembled WGS sequence"/>
</dbReference>
<sequence length="455" mass="51126">MSELVNAALTNPVLYTLCCGLVVACALAPMSARTDSRPLRARRIAWSVVLAVGVTIVDIVFVDVETAWTAVETPMCLAALLAFTVAVMRMGVTTGTYVAVWSLSLASPVSEIASLLTLRFDGWVLWCVRVGALVVMMAVLYVCCRRWLAPQLQMSGRYLMSRRKALFALVLVVVFMTAADYQVIFWLIGSSEPSNMVPAFRVLVEALCCIVLYLQNDIERRQKAQLELNMVQELWRHQRHQYQVSKETIDVINRKCHDLKYQVAAFRATHGNADIDRQLGEIEHSVDVYDSVVRTGNPVLDVVLTEKSLYCEAQLITMTCMADASRLDFIEQSDLYALFGNAIDNAIESVMKQSDPDKRVIQVSVRPENDFLLIQVRNYCDEPIELVDGLPLTSKTSEPGYHGYGLRGIRYTAERYGGTMGIRTDGKAFTLQVLLPLPVRQPRRDEDREPQDDNR</sequence>
<evidence type="ECO:0000313" key="4">
    <source>
        <dbReference type="EMBL" id="QOL32292.1"/>
    </source>
</evidence>
<dbReference type="Pfam" id="PF14501">
    <property type="entry name" value="HATPase_c_5"/>
    <property type="match status" value="1"/>
</dbReference>
<feature type="transmembrane region" description="Helical" evidence="1">
    <location>
        <begin position="68"/>
        <end position="88"/>
    </location>
</feature>